<dbReference type="AlphaFoldDB" id="A0AAV0ITP2"/>
<keyword evidence="1" id="KW-0732">Signal</keyword>
<gene>
    <name evidence="2" type="ORF">LITE_LOCUS10619</name>
</gene>
<organism evidence="2 3">
    <name type="scientific">Linum tenue</name>
    <dbReference type="NCBI Taxonomy" id="586396"/>
    <lineage>
        <taxon>Eukaryota</taxon>
        <taxon>Viridiplantae</taxon>
        <taxon>Streptophyta</taxon>
        <taxon>Embryophyta</taxon>
        <taxon>Tracheophyta</taxon>
        <taxon>Spermatophyta</taxon>
        <taxon>Magnoliopsida</taxon>
        <taxon>eudicotyledons</taxon>
        <taxon>Gunneridae</taxon>
        <taxon>Pentapetalae</taxon>
        <taxon>rosids</taxon>
        <taxon>fabids</taxon>
        <taxon>Malpighiales</taxon>
        <taxon>Linaceae</taxon>
        <taxon>Linum</taxon>
    </lineage>
</organism>
<keyword evidence="3" id="KW-1185">Reference proteome</keyword>
<name>A0AAV0ITP2_9ROSI</name>
<proteinExistence type="predicted"/>
<feature type="signal peptide" evidence="1">
    <location>
        <begin position="1"/>
        <end position="31"/>
    </location>
</feature>
<feature type="chain" id="PRO_5044009893" evidence="1">
    <location>
        <begin position="32"/>
        <end position="157"/>
    </location>
</feature>
<sequence length="157" mass="17183">MSPTNSNPISLTALAAAATFFAALLLVPTEASVRTTVIIDHAAAGNWWGMLGDCQQYVVNEAVRDGGGSNGYLPSGGRPREMYLEMCCRQLKEMSTATDDAYCVGIEKSMRELMEQPRTQLIMREEDVESAWEIAGELPGKCGASVSRCHFNRPAWF</sequence>
<protein>
    <submittedName>
        <fullName evidence="2">Uncharacterized protein</fullName>
    </submittedName>
</protein>
<evidence type="ECO:0000256" key="1">
    <source>
        <dbReference type="SAM" id="SignalP"/>
    </source>
</evidence>
<dbReference type="Gene3D" id="1.10.110.10">
    <property type="entry name" value="Plant lipid-transfer and hydrophobic proteins"/>
    <property type="match status" value="1"/>
</dbReference>
<dbReference type="SUPFAM" id="SSF47699">
    <property type="entry name" value="Bifunctional inhibitor/lipid-transfer protein/seed storage 2S albumin"/>
    <property type="match status" value="1"/>
</dbReference>
<evidence type="ECO:0000313" key="2">
    <source>
        <dbReference type="EMBL" id="CAI0400134.1"/>
    </source>
</evidence>
<comment type="caution">
    <text evidence="2">The sequence shown here is derived from an EMBL/GenBank/DDBJ whole genome shotgun (WGS) entry which is preliminary data.</text>
</comment>
<reference evidence="2" key="1">
    <citation type="submission" date="2022-08" db="EMBL/GenBank/DDBJ databases">
        <authorList>
            <person name="Gutierrez-Valencia J."/>
        </authorList>
    </citation>
    <scope>NUCLEOTIDE SEQUENCE</scope>
</reference>
<dbReference type="Proteomes" id="UP001154282">
    <property type="component" value="Unassembled WGS sequence"/>
</dbReference>
<accession>A0AAV0ITP2</accession>
<dbReference type="InterPro" id="IPR036312">
    <property type="entry name" value="Bifun_inhib/LTP/seed_sf"/>
</dbReference>
<evidence type="ECO:0000313" key="3">
    <source>
        <dbReference type="Proteomes" id="UP001154282"/>
    </source>
</evidence>
<dbReference type="EMBL" id="CAMGYJ010000004">
    <property type="protein sequence ID" value="CAI0400134.1"/>
    <property type="molecule type" value="Genomic_DNA"/>
</dbReference>